<name>A0A2I1H3K2_9GLOM</name>
<comment type="caution">
    <text evidence="1">The sequence shown here is derived from an EMBL/GenBank/DDBJ whole genome shotgun (WGS) entry which is preliminary data.</text>
</comment>
<organism evidence="1 2">
    <name type="scientific">Rhizophagus irregularis</name>
    <dbReference type="NCBI Taxonomy" id="588596"/>
    <lineage>
        <taxon>Eukaryota</taxon>
        <taxon>Fungi</taxon>
        <taxon>Fungi incertae sedis</taxon>
        <taxon>Mucoromycota</taxon>
        <taxon>Glomeromycotina</taxon>
        <taxon>Glomeromycetes</taxon>
        <taxon>Glomerales</taxon>
        <taxon>Glomeraceae</taxon>
        <taxon>Rhizophagus</taxon>
    </lineage>
</organism>
<dbReference type="Proteomes" id="UP000234323">
    <property type="component" value="Unassembled WGS sequence"/>
</dbReference>
<dbReference type="InterPro" id="IPR036397">
    <property type="entry name" value="RNaseH_sf"/>
</dbReference>
<evidence type="ECO:0000313" key="1">
    <source>
        <dbReference type="EMBL" id="PKY53441.1"/>
    </source>
</evidence>
<dbReference type="GO" id="GO:0003676">
    <property type="term" value="F:nucleic acid binding"/>
    <property type="evidence" value="ECO:0007669"/>
    <property type="project" value="InterPro"/>
</dbReference>
<evidence type="ECO:0008006" key="3">
    <source>
        <dbReference type="Google" id="ProtNLM"/>
    </source>
</evidence>
<reference evidence="1 2" key="1">
    <citation type="submission" date="2015-10" db="EMBL/GenBank/DDBJ databases">
        <title>Genome analyses suggest a sexual origin of heterokaryosis in a supposedly ancient asexual fungus.</title>
        <authorList>
            <person name="Ropars J."/>
            <person name="Sedzielewska K."/>
            <person name="Noel J."/>
            <person name="Charron P."/>
            <person name="Farinelli L."/>
            <person name="Marton T."/>
            <person name="Kruger M."/>
            <person name="Pelin A."/>
            <person name="Brachmann A."/>
            <person name="Corradi N."/>
        </authorList>
    </citation>
    <scope>NUCLEOTIDE SEQUENCE [LARGE SCALE GENOMIC DNA]</scope>
    <source>
        <strain evidence="1 2">A4</strain>
    </source>
</reference>
<accession>A0A2I1H3K2</accession>
<proteinExistence type="predicted"/>
<keyword evidence="2" id="KW-1185">Reference proteome</keyword>
<sequence>MGKTSRLMQDHNVTIRIIGAYSHRGLAIVERFNQTLTKNLYKIQYAVESVSSDPKLIRAWVRHLRVAVEYLNNYPTRLIREPGSEKWGLAPAKAILLERVESRPSLKYKRPVGKDEEILKKGDTVRYLLAIAEWEGGMENQRRATDPIWSPSIHKIQKIIVSKNKPVLYYLDGEFTPSRGFVREELSYLDYKPELPPQSILGQQITNPDQFIYLMLPIVKYPRPKNMLKDGVDIVLEERVIKMGTMYIFGPVITVRINGSIH</sequence>
<protein>
    <recommendedName>
        <fullName evidence="3">Integrase catalytic domain-containing protein</fullName>
    </recommendedName>
</protein>
<dbReference type="EMBL" id="LLXI01001387">
    <property type="protein sequence ID" value="PKY53441.1"/>
    <property type="molecule type" value="Genomic_DNA"/>
</dbReference>
<evidence type="ECO:0000313" key="2">
    <source>
        <dbReference type="Proteomes" id="UP000234323"/>
    </source>
</evidence>
<dbReference type="Gene3D" id="3.30.420.10">
    <property type="entry name" value="Ribonuclease H-like superfamily/Ribonuclease H"/>
    <property type="match status" value="1"/>
</dbReference>
<dbReference type="VEuPathDB" id="FungiDB:RhiirA1_399652"/>
<gene>
    <name evidence="1" type="ORF">RhiirA4_426020</name>
</gene>
<dbReference type="AlphaFoldDB" id="A0A2I1H3K2"/>